<reference evidence="3 4" key="1">
    <citation type="submission" date="2023-04" db="EMBL/GenBank/DDBJ databases">
        <title>Genome of Basidiobolus ranarum AG-B5.</title>
        <authorList>
            <person name="Stajich J.E."/>
            <person name="Carter-House D."/>
            <person name="Gryganskyi A."/>
        </authorList>
    </citation>
    <scope>NUCLEOTIDE SEQUENCE [LARGE SCALE GENOMIC DNA]</scope>
    <source>
        <strain evidence="3 4">AG-B5</strain>
    </source>
</reference>
<evidence type="ECO:0000313" key="3">
    <source>
        <dbReference type="EMBL" id="KAK9700666.1"/>
    </source>
</evidence>
<sequence length="221" mass="22319">MKVSALKTFLIISTLTLTAGVSIPDPKLSHQYCQGVVSGLQTYGISLDVKACKNIDVTKFPTGTTQPNMQDCKALVKSANDLGLKCDEKDCPQAPQDAIEGDGDDSIDKGGYGTGVGSDNEYSEGMNDKGGRRKGSYDKDSGEKGSKGYNSKGGYGTGIGGSKGDGGKGGYDAGVDGGKDNDNGKGGYDTGVSGGKDNGGKGGKGDNGKGGYDTGVATILA</sequence>
<name>A0ABR2VST9_9FUNG</name>
<comment type="caution">
    <text evidence="3">The sequence shown here is derived from an EMBL/GenBank/DDBJ whole genome shotgun (WGS) entry which is preliminary data.</text>
</comment>
<dbReference type="Proteomes" id="UP001479436">
    <property type="component" value="Unassembled WGS sequence"/>
</dbReference>
<feature type="signal peptide" evidence="2">
    <location>
        <begin position="1"/>
        <end position="20"/>
    </location>
</feature>
<organism evidence="3 4">
    <name type="scientific">Basidiobolus ranarum</name>
    <dbReference type="NCBI Taxonomy" id="34480"/>
    <lineage>
        <taxon>Eukaryota</taxon>
        <taxon>Fungi</taxon>
        <taxon>Fungi incertae sedis</taxon>
        <taxon>Zoopagomycota</taxon>
        <taxon>Entomophthoromycotina</taxon>
        <taxon>Basidiobolomycetes</taxon>
        <taxon>Basidiobolales</taxon>
        <taxon>Basidiobolaceae</taxon>
        <taxon>Basidiobolus</taxon>
    </lineage>
</organism>
<dbReference type="EMBL" id="JASJQH010007885">
    <property type="protein sequence ID" value="KAK9700666.1"/>
    <property type="molecule type" value="Genomic_DNA"/>
</dbReference>
<gene>
    <name evidence="3" type="ORF">K7432_012088</name>
</gene>
<evidence type="ECO:0000256" key="1">
    <source>
        <dbReference type="SAM" id="MobiDB-lite"/>
    </source>
</evidence>
<feature type="region of interest" description="Disordered" evidence="1">
    <location>
        <begin position="95"/>
        <end position="221"/>
    </location>
</feature>
<accession>A0ABR2VST9</accession>
<feature type="compositionally biased region" description="Gly residues" evidence="1">
    <location>
        <begin position="184"/>
        <end position="202"/>
    </location>
</feature>
<protein>
    <submittedName>
        <fullName evidence="3">Uncharacterized protein</fullName>
    </submittedName>
</protein>
<keyword evidence="4" id="KW-1185">Reference proteome</keyword>
<feature type="chain" id="PRO_5045044484" evidence="2">
    <location>
        <begin position="21"/>
        <end position="221"/>
    </location>
</feature>
<feature type="compositionally biased region" description="Gly residues" evidence="1">
    <location>
        <begin position="151"/>
        <end position="176"/>
    </location>
</feature>
<evidence type="ECO:0000256" key="2">
    <source>
        <dbReference type="SAM" id="SignalP"/>
    </source>
</evidence>
<evidence type="ECO:0000313" key="4">
    <source>
        <dbReference type="Proteomes" id="UP001479436"/>
    </source>
</evidence>
<proteinExistence type="predicted"/>
<feature type="compositionally biased region" description="Basic and acidic residues" evidence="1">
    <location>
        <begin position="126"/>
        <end position="146"/>
    </location>
</feature>
<keyword evidence="2" id="KW-0732">Signal</keyword>